<dbReference type="PANTHER" id="PTHR43546">
    <property type="entry name" value="UPF0173 METAL-DEPENDENT HYDROLASE MJ1163-RELATED"/>
    <property type="match status" value="1"/>
</dbReference>
<proteinExistence type="predicted"/>
<protein>
    <recommendedName>
        <fullName evidence="3">MBL fold metallo-hydrolase</fullName>
    </recommendedName>
</protein>
<dbReference type="SUPFAM" id="SSF56281">
    <property type="entry name" value="Metallo-hydrolase/oxidoreductase"/>
    <property type="match status" value="1"/>
</dbReference>
<dbReference type="Proteomes" id="UP000196230">
    <property type="component" value="Unassembled WGS sequence"/>
</dbReference>
<evidence type="ECO:0000313" key="2">
    <source>
        <dbReference type="Proteomes" id="UP000196230"/>
    </source>
</evidence>
<dbReference type="CDD" id="cd06262">
    <property type="entry name" value="metallo-hydrolase-like_MBL-fold"/>
    <property type="match status" value="1"/>
</dbReference>
<organism evidence="1 2">
    <name type="scientific">Micrococcus lylae</name>
    <dbReference type="NCBI Taxonomy" id="1273"/>
    <lineage>
        <taxon>Bacteria</taxon>
        <taxon>Bacillati</taxon>
        <taxon>Actinomycetota</taxon>
        <taxon>Actinomycetes</taxon>
        <taxon>Micrococcales</taxon>
        <taxon>Micrococcaceae</taxon>
        <taxon>Micrococcus</taxon>
    </lineage>
</organism>
<sequence length="217" mass="23266">MTAELTLWGQSAVRLERDGRRIGFDPGAFSDEAALEDVEAVLITHLHPDHVVPERVVRAVAAGAKDVWAPEDLVPQLAEAGVPEDVLHTAVPGESFSASGFEVRVLGGQHALIHEDVPRPDNAAYLVDGALLHPGDSFPALPDGVEVDTLLLPVSAPWMKISEAVEFVRAVAPRRAVPIHDAILSPEGRSVVDGMMPNLVPDGTEYLRCGRGDPHRL</sequence>
<dbReference type="EMBL" id="FUKP01000071">
    <property type="protein sequence ID" value="SJN36808.1"/>
    <property type="molecule type" value="Genomic_DNA"/>
</dbReference>
<gene>
    <name evidence="1" type="ORF">FM125_11260</name>
</gene>
<dbReference type="Pfam" id="PF13483">
    <property type="entry name" value="Lactamase_B_3"/>
    <property type="match status" value="1"/>
</dbReference>
<dbReference type="AlphaFoldDB" id="A0A1R4JXV5"/>
<reference evidence="1 2" key="1">
    <citation type="submission" date="2017-02" db="EMBL/GenBank/DDBJ databases">
        <authorList>
            <person name="Peterson S.W."/>
        </authorList>
    </citation>
    <scope>NUCLEOTIDE SEQUENCE [LARGE SCALE GENOMIC DNA]</scope>
    <source>
        <strain evidence="1 2">2B3F</strain>
    </source>
</reference>
<evidence type="ECO:0000313" key="1">
    <source>
        <dbReference type="EMBL" id="SJN36808.1"/>
    </source>
</evidence>
<dbReference type="Gene3D" id="3.60.15.10">
    <property type="entry name" value="Ribonuclease Z/Hydroxyacylglutathione hydrolase-like"/>
    <property type="match status" value="1"/>
</dbReference>
<dbReference type="InterPro" id="IPR036866">
    <property type="entry name" value="RibonucZ/Hydroxyglut_hydro"/>
</dbReference>
<name>A0A1R4JXV5_9MICC</name>
<dbReference type="InterPro" id="IPR050114">
    <property type="entry name" value="UPF0173_UPF0282_UlaG_hydrolase"/>
</dbReference>
<evidence type="ECO:0008006" key="3">
    <source>
        <dbReference type="Google" id="ProtNLM"/>
    </source>
</evidence>
<accession>A0A1R4JXV5</accession>
<dbReference type="PANTHER" id="PTHR43546:SF3">
    <property type="entry name" value="UPF0173 METAL-DEPENDENT HYDROLASE MJ1163"/>
    <property type="match status" value="1"/>
</dbReference>
<dbReference type="RefSeq" id="WP_087134678.1">
    <property type="nucleotide sequence ID" value="NZ_FUKP01000071.1"/>
</dbReference>